<feature type="region of interest" description="Disordered" evidence="1">
    <location>
        <begin position="136"/>
        <end position="155"/>
    </location>
</feature>
<gene>
    <name evidence="4" type="ORF">DAEQUDRAFT_319751</name>
</gene>
<keyword evidence="2" id="KW-0472">Membrane</keyword>
<dbReference type="STRING" id="1314783.A0A165PRP4"/>
<dbReference type="Proteomes" id="UP000076727">
    <property type="component" value="Unassembled WGS sequence"/>
</dbReference>
<proteinExistence type="predicted"/>
<keyword evidence="5" id="KW-1185">Reference proteome</keyword>
<keyword evidence="2" id="KW-0812">Transmembrane</keyword>
<dbReference type="EMBL" id="KV429065">
    <property type="protein sequence ID" value="KZT68549.1"/>
    <property type="molecule type" value="Genomic_DNA"/>
</dbReference>
<feature type="domain" description="DUF6534" evidence="3">
    <location>
        <begin position="16"/>
        <end position="106"/>
    </location>
</feature>
<evidence type="ECO:0000313" key="5">
    <source>
        <dbReference type="Proteomes" id="UP000076727"/>
    </source>
</evidence>
<feature type="transmembrane region" description="Helical" evidence="2">
    <location>
        <begin position="6"/>
        <end position="32"/>
    </location>
</feature>
<feature type="transmembrane region" description="Helical" evidence="2">
    <location>
        <begin position="53"/>
        <end position="79"/>
    </location>
</feature>
<evidence type="ECO:0000256" key="1">
    <source>
        <dbReference type="SAM" id="MobiDB-lite"/>
    </source>
</evidence>
<evidence type="ECO:0000256" key="2">
    <source>
        <dbReference type="SAM" id="Phobius"/>
    </source>
</evidence>
<organism evidence="4 5">
    <name type="scientific">Daedalea quercina L-15889</name>
    <dbReference type="NCBI Taxonomy" id="1314783"/>
    <lineage>
        <taxon>Eukaryota</taxon>
        <taxon>Fungi</taxon>
        <taxon>Dikarya</taxon>
        <taxon>Basidiomycota</taxon>
        <taxon>Agaricomycotina</taxon>
        <taxon>Agaricomycetes</taxon>
        <taxon>Polyporales</taxon>
        <taxon>Fomitopsis</taxon>
    </lineage>
</organism>
<evidence type="ECO:0000313" key="4">
    <source>
        <dbReference type="EMBL" id="KZT68549.1"/>
    </source>
</evidence>
<dbReference type="OrthoDB" id="2802508at2759"/>
<evidence type="ECO:0000259" key="3">
    <source>
        <dbReference type="Pfam" id="PF20152"/>
    </source>
</evidence>
<keyword evidence="2" id="KW-1133">Transmembrane helix</keyword>
<reference evidence="4 5" key="1">
    <citation type="journal article" date="2016" name="Mol. Biol. Evol.">
        <title>Comparative Genomics of Early-Diverging Mushroom-Forming Fungi Provides Insights into the Origins of Lignocellulose Decay Capabilities.</title>
        <authorList>
            <person name="Nagy L.G."/>
            <person name="Riley R."/>
            <person name="Tritt A."/>
            <person name="Adam C."/>
            <person name="Daum C."/>
            <person name="Floudas D."/>
            <person name="Sun H."/>
            <person name="Yadav J.S."/>
            <person name="Pangilinan J."/>
            <person name="Larsson K.H."/>
            <person name="Matsuura K."/>
            <person name="Barry K."/>
            <person name="Labutti K."/>
            <person name="Kuo R."/>
            <person name="Ohm R.A."/>
            <person name="Bhattacharya S.S."/>
            <person name="Shirouzu T."/>
            <person name="Yoshinaga Y."/>
            <person name="Martin F.M."/>
            <person name="Grigoriev I.V."/>
            <person name="Hibbett D.S."/>
        </authorList>
    </citation>
    <scope>NUCLEOTIDE SEQUENCE [LARGE SCALE GENOMIC DNA]</scope>
    <source>
        <strain evidence="4 5">L-15889</strain>
    </source>
</reference>
<protein>
    <recommendedName>
        <fullName evidence="3">DUF6534 domain-containing protein</fullName>
    </recommendedName>
</protein>
<dbReference type="Pfam" id="PF20152">
    <property type="entry name" value="DUF6534"/>
    <property type="match status" value="1"/>
</dbReference>
<name>A0A165PRP4_9APHY</name>
<dbReference type="PANTHER" id="PTHR40465:SF1">
    <property type="entry name" value="DUF6534 DOMAIN-CONTAINING PROTEIN"/>
    <property type="match status" value="1"/>
</dbReference>
<dbReference type="InterPro" id="IPR045339">
    <property type="entry name" value="DUF6534"/>
</dbReference>
<accession>A0A165PRP4</accession>
<sequence>MCLLQVYAATGLGIDIACDSLIAATFIHYLYIRRQTAFPRSRTNRAINLLIVYALNTCALTTIFALADLVSVSYLVYLGTNVSNVFWFVLIRLYTCSMLSTLNSRENVRQVFEIDDTLRLSSMVFRPATEVNTQESATKTFAEEPTSDCSNPSRI</sequence>
<dbReference type="AlphaFoldDB" id="A0A165PRP4"/>
<dbReference type="PANTHER" id="PTHR40465">
    <property type="entry name" value="CHROMOSOME 1, WHOLE GENOME SHOTGUN SEQUENCE"/>
    <property type="match status" value="1"/>
</dbReference>